<dbReference type="RefSeq" id="WP_188526157.1">
    <property type="nucleotide sequence ID" value="NZ_BMGI01000001.1"/>
</dbReference>
<dbReference type="InterPro" id="IPR005303">
    <property type="entry name" value="MOCOS_middle"/>
</dbReference>
<reference evidence="3" key="1">
    <citation type="journal article" date="2019" name="Int. J. Syst. Evol. Microbiol.">
        <title>The Global Catalogue of Microorganisms (GCM) 10K type strain sequencing project: providing services to taxonomists for standard genome sequencing and annotation.</title>
        <authorList>
            <consortium name="The Broad Institute Genomics Platform"/>
            <consortium name="The Broad Institute Genome Sequencing Center for Infectious Disease"/>
            <person name="Wu L."/>
            <person name="Ma J."/>
        </authorList>
    </citation>
    <scope>NUCLEOTIDE SEQUENCE [LARGE SCALE GENOMIC DNA]</scope>
    <source>
        <strain evidence="3">CGMCC 1.12922</strain>
    </source>
</reference>
<evidence type="ECO:0000313" key="2">
    <source>
        <dbReference type="EMBL" id="GGD24727.1"/>
    </source>
</evidence>
<evidence type="ECO:0000313" key="3">
    <source>
        <dbReference type="Proteomes" id="UP000617355"/>
    </source>
</evidence>
<sequence>MIAHVAQIWRHPIKSHGRESLTHVLLTEGKAIPWDRRWAVAHERSCFDHERPSWQPCSEFKRVAHSPSLQAITLHSDMPFQRLTLSHPKLPDLTIDPDNENDALDFIQWVMPISHGGRLLPARLVRAPGKAMTDTSYPSISLINMNSHREVAAQLGQQLSPNRWRGNLILENVDAFAERAWIGKRIRVGLAELEIRESITRCAATQASTRTGERDADTLGALNEILGAAEMGVYAVVVKTGDLRAGDAVEVLS</sequence>
<gene>
    <name evidence="2" type="ORF">GCM10011358_06440</name>
</gene>
<dbReference type="EMBL" id="BMGI01000001">
    <property type="protein sequence ID" value="GGD24727.1"/>
    <property type="molecule type" value="Genomic_DNA"/>
</dbReference>
<dbReference type="Pfam" id="PF03473">
    <property type="entry name" value="MOSC"/>
    <property type="match status" value="1"/>
</dbReference>
<dbReference type="SUPFAM" id="SSF50800">
    <property type="entry name" value="PK beta-barrel domain-like"/>
    <property type="match status" value="1"/>
</dbReference>
<name>A0ABQ1QEU6_9RHOB</name>
<dbReference type="Gene3D" id="2.40.33.20">
    <property type="entry name" value="PK beta-barrel domain-like"/>
    <property type="match status" value="1"/>
</dbReference>
<dbReference type="PROSITE" id="PS51340">
    <property type="entry name" value="MOSC"/>
    <property type="match status" value="1"/>
</dbReference>
<organism evidence="2 3">
    <name type="scientific">Sinisalibacter lacisalsi</name>
    <dbReference type="NCBI Taxonomy" id="1526570"/>
    <lineage>
        <taxon>Bacteria</taxon>
        <taxon>Pseudomonadati</taxon>
        <taxon>Pseudomonadota</taxon>
        <taxon>Alphaproteobacteria</taxon>
        <taxon>Rhodobacterales</taxon>
        <taxon>Roseobacteraceae</taxon>
        <taxon>Sinisalibacter</taxon>
    </lineage>
</organism>
<comment type="caution">
    <text evidence="2">The sequence shown here is derived from an EMBL/GenBank/DDBJ whole genome shotgun (WGS) entry which is preliminary data.</text>
</comment>
<feature type="domain" description="MOSC" evidence="1">
    <location>
        <begin position="105"/>
        <end position="252"/>
    </location>
</feature>
<keyword evidence="3" id="KW-1185">Reference proteome</keyword>
<protein>
    <submittedName>
        <fullName evidence="2">Molybdenum cofactor biosysynthesis protein</fullName>
    </submittedName>
</protein>
<proteinExistence type="predicted"/>
<evidence type="ECO:0000259" key="1">
    <source>
        <dbReference type="PROSITE" id="PS51340"/>
    </source>
</evidence>
<dbReference type="Proteomes" id="UP000617355">
    <property type="component" value="Unassembled WGS sequence"/>
</dbReference>
<dbReference type="Pfam" id="PF03476">
    <property type="entry name" value="MOSC_N"/>
    <property type="match status" value="1"/>
</dbReference>
<dbReference type="InterPro" id="IPR005302">
    <property type="entry name" value="MoCF_Sase_C"/>
</dbReference>
<dbReference type="InterPro" id="IPR011037">
    <property type="entry name" value="Pyrv_Knase-like_insert_dom_sf"/>
</dbReference>
<accession>A0ABQ1QEU6</accession>